<sequence>MSQYVVDTDVLANIQRAGHAATLMALGALPVVITDTVWDELTVGASQAGAPERLVQEAEAMLKAIAGAPIVLVPQSPEAETLVQLQLPPVTEGMGEHSVIAYACHHPDATAILHDRRALHRGIEELRGRVLSLHGFLDVLRREHGLALKAAHQISEWYCARFKPQRRPLWW</sequence>
<protein>
    <recommendedName>
        <fullName evidence="3">PIN domain-containing protein</fullName>
    </recommendedName>
</protein>
<name>A0A3A8QPT5_9BACT</name>
<dbReference type="Proteomes" id="UP000282656">
    <property type="component" value="Unassembled WGS sequence"/>
</dbReference>
<dbReference type="EMBL" id="RAWM01000029">
    <property type="protein sequence ID" value="RKH69841.1"/>
    <property type="molecule type" value="Genomic_DNA"/>
</dbReference>
<keyword evidence="2" id="KW-1185">Reference proteome</keyword>
<reference evidence="2" key="1">
    <citation type="submission" date="2018-09" db="EMBL/GenBank/DDBJ databases">
        <authorList>
            <person name="Livingstone P.G."/>
            <person name="Whitworth D.E."/>
        </authorList>
    </citation>
    <scope>NUCLEOTIDE SEQUENCE [LARGE SCALE GENOMIC DNA]</scope>
    <source>
        <strain evidence="2">AB047A</strain>
    </source>
</reference>
<dbReference type="OrthoDB" id="9873651at2"/>
<proteinExistence type="predicted"/>
<dbReference type="RefSeq" id="WP_121769897.1">
    <property type="nucleotide sequence ID" value="NZ_RAWM01000029.1"/>
</dbReference>
<organism evidence="1 2">
    <name type="scientific">Corallococcus interemptor</name>
    <dbReference type="NCBI Taxonomy" id="2316720"/>
    <lineage>
        <taxon>Bacteria</taxon>
        <taxon>Pseudomonadati</taxon>
        <taxon>Myxococcota</taxon>
        <taxon>Myxococcia</taxon>
        <taxon>Myxococcales</taxon>
        <taxon>Cystobacterineae</taxon>
        <taxon>Myxococcaceae</taxon>
        <taxon>Corallococcus</taxon>
    </lineage>
</organism>
<evidence type="ECO:0000313" key="1">
    <source>
        <dbReference type="EMBL" id="RKH69841.1"/>
    </source>
</evidence>
<dbReference type="AlphaFoldDB" id="A0A3A8QPT5"/>
<evidence type="ECO:0008006" key="3">
    <source>
        <dbReference type="Google" id="ProtNLM"/>
    </source>
</evidence>
<evidence type="ECO:0000313" key="2">
    <source>
        <dbReference type="Proteomes" id="UP000282656"/>
    </source>
</evidence>
<accession>A0A3A8QPT5</accession>
<gene>
    <name evidence="1" type="ORF">D7X96_13570</name>
</gene>
<comment type="caution">
    <text evidence="1">The sequence shown here is derived from an EMBL/GenBank/DDBJ whole genome shotgun (WGS) entry which is preliminary data.</text>
</comment>